<dbReference type="NCBIfam" id="TIGR04131">
    <property type="entry name" value="Bac_Flav_CTERM"/>
    <property type="match status" value="1"/>
</dbReference>
<evidence type="ECO:0000259" key="1">
    <source>
        <dbReference type="Pfam" id="PF19081"/>
    </source>
</evidence>
<keyword evidence="3" id="KW-1185">Reference proteome</keyword>
<dbReference type="Proteomes" id="UP000199513">
    <property type="component" value="Unassembled WGS sequence"/>
</dbReference>
<dbReference type="RefSeq" id="WP_091544943.1">
    <property type="nucleotide sequence ID" value="NZ_FONY01000017.1"/>
</dbReference>
<feature type="domain" description="Ig-like" evidence="1">
    <location>
        <begin position="287"/>
        <end position="363"/>
    </location>
</feature>
<gene>
    <name evidence="2" type="ORF">SAMN04488541_101712</name>
</gene>
<dbReference type="AlphaFoldDB" id="A0A1I2G853"/>
<accession>A0A1I2G853</accession>
<dbReference type="Pfam" id="PF19081">
    <property type="entry name" value="Ig_7"/>
    <property type="match status" value="1"/>
</dbReference>
<dbReference type="OrthoDB" id="1521709at2"/>
<protein>
    <submittedName>
        <fullName evidence="2">Gliding motility-associated C-terminal domain-containing protein</fullName>
    </submittedName>
</protein>
<dbReference type="EMBL" id="FONY01000017">
    <property type="protein sequence ID" value="SFF13349.1"/>
    <property type="molecule type" value="Genomic_DNA"/>
</dbReference>
<organism evidence="2 3">
    <name type="scientific">Thermoflexibacter ruber</name>
    <dbReference type="NCBI Taxonomy" id="1003"/>
    <lineage>
        <taxon>Bacteria</taxon>
        <taxon>Pseudomonadati</taxon>
        <taxon>Bacteroidota</taxon>
        <taxon>Cytophagia</taxon>
        <taxon>Cytophagales</taxon>
        <taxon>Thermoflexibacteraceae</taxon>
        <taxon>Thermoflexibacter</taxon>
    </lineage>
</organism>
<evidence type="ECO:0000313" key="3">
    <source>
        <dbReference type="Proteomes" id="UP000199513"/>
    </source>
</evidence>
<dbReference type="InterPro" id="IPR026341">
    <property type="entry name" value="T9SS_type_B"/>
</dbReference>
<reference evidence="3" key="1">
    <citation type="submission" date="2016-10" db="EMBL/GenBank/DDBJ databases">
        <authorList>
            <person name="Varghese N."/>
            <person name="Submissions S."/>
        </authorList>
    </citation>
    <scope>NUCLEOTIDE SEQUENCE [LARGE SCALE GENOMIC DNA]</scope>
    <source>
        <strain>GEY</strain>
        <strain evidence="3">DSM 9560</strain>
    </source>
</reference>
<dbReference type="InterPro" id="IPR044023">
    <property type="entry name" value="Ig_7"/>
</dbReference>
<dbReference type="STRING" id="1003.SAMN04488541_101712"/>
<name>A0A1I2G853_9BACT</name>
<dbReference type="Pfam" id="PF13585">
    <property type="entry name" value="CHU_C"/>
    <property type="match status" value="1"/>
</dbReference>
<sequence length="546" mass="59980">MRNLTILSILLFTVFLPFDSFSGTSKKRKDFLHTFVDNSAICAGSEIEVKFSTNFVSAEFTVQLSDERGSFSRASTIGRLTNAIGRTGGGVRARLPILLVPSERYRIRVIATAPYFEDGDNGKDIIIRPAPTVSVEVTGSTNLCDGETVTLKAISSSNEFRWSDGQTTQTITVSKPGVYSVTARDRQTECTITSNAVQIVANSIAVPKVQHNGSLALCEGTYVELTTPFIEGVEYEWKRNGRKVGTVNSRALLAFEPGDYTVTISNKCASATSEPVLVSLKAKIPPPTCSPVSRCGEGKVTLKAQGGKEGKYQWYDANFYPIKGANFSTYTTEDLKRNTTFYVANEEFGCVSAKIQADVYIRPPATPVYAGEDVAITLGESIQLSALMNTAVALTTNLEANPNSRTPHLRYEWSPKTYLDNPYIPNPVATPQESITYTVKVTIDVGCEVTDNVNVTVRRELLIPNGFTPNGDGVNDTWEIGNILFQPDAVVEIFDRWGTKVFYSQGYAKAWDGTYNGQVLPTHTYFYFISAENGRRKWSGALNLVR</sequence>
<evidence type="ECO:0000313" key="2">
    <source>
        <dbReference type="EMBL" id="SFF13349.1"/>
    </source>
</evidence>
<proteinExistence type="predicted"/>